<evidence type="ECO:0000313" key="2">
    <source>
        <dbReference type="EMBL" id="PQA56843.1"/>
    </source>
</evidence>
<keyword evidence="1" id="KW-1133">Transmembrane helix</keyword>
<feature type="transmembrane region" description="Helical" evidence="1">
    <location>
        <begin position="67"/>
        <end position="84"/>
    </location>
</feature>
<evidence type="ECO:0000313" key="3">
    <source>
        <dbReference type="Proteomes" id="UP000239590"/>
    </source>
</evidence>
<dbReference type="Proteomes" id="UP000239590">
    <property type="component" value="Unassembled WGS sequence"/>
</dbReference>
<comment type="caution">
    <text evidence="2">The sequence shown here is derived from an EMBL/GenBank/DDBJ whole genome shotgun (WGS) entry which is preliminary data.</text>
</comment>
<dbReference type="EMBL" id="PTRA01000002">
    <property type="protein sequence ID" value="PQA56843.1"/>
    <property type="molecule type" value="Genomic_DNA"/>
</dbReference>
<dbReference type="OrthoDB" id="961173at2"/>
<proteinExistence type="predicted"/>
<feature type="transmembrane region" description="Helical" evidence="1">
    <location>
        <begin position="6"/>
        <end position="23"/>
    </location>
</feature>
<accession>A0A2S7IJL5</accession>
<gene>
    <name evidence="2" type="ORF">C5O19_16025</name>
</gene>
<reference evidence="3" key="1">
    <citation type="submission" date="2018-02" db="EMBL/GenBank/DDBJ databases">
        <title>Genome sequencing of Solimonas sp. HR-BB.</title>
        <authorList>
            <person name="Lee Y."/>
            <person name="Jeon C.O."/>
        </authorList>
    </citation>
    <scope>NUCLEOTIDE SEQUENCE [LARGE SCALE GENOMIC DNA]</scope>
    <source>
        <strain evidence="3">HR-U</strain>
    </source>
</reference>
<keyword evidence="1" id="KW-0812">Transmembrane</keyword>
<dbReference type="AlphaFoldDB" id="A0A2S7IJL5"/>
<evidence type="ECO:0000256" key="1">
    <source>
        <dbReference type="SAM" id="Phobius"/>
    </source>
</evidence>
<sequence length="109" mass="12014">MISTLYLIQFIAFYLWQITSASNKRQAPTGLMGYAFTHKAQTRLVGAFLGLLAIVGFIWFWGVASGLVGFVVGLMAVGCLSVVIEPFQYLRTPGVAVIYVCCVLLERFL</sequence>
<keyword evidence="3" id="KW-1185">Reference proteome</keyword>
<keyword evidence="1" id="KW-0472">Membrane</keyword>
<dbReference type="RefSeq" id="WP_104714418.1">
    <property type="nucleotide sequence ID" value="NZ_PTRA01000002.1"/>
</dbReference>
<feature type="transmembrane region" description="Helical" evidence="1">
    <location>
        <begin position="44"/>
        <end position="61"/>
    </location>
</feature>
<protein>
    <submittedName>
        <fullName evidence="2">Uncharacterized protein</fullName>
    </submittedName>
</protein>
<organism evidence="2 3">
    <name type="scientific">Siphonobacter curvatus</name>
    <dbReference type="NCBI Taxonomy" id="2094562"/>
    <lineage>
        <taxon>Bacteria</taxon>
        <taxon>Pseudomonadati</taxon>
        <taxon>Bacteroidota</taxon>
        <taxon>Cytophagia</taxon>
        <taxon>Cytophagales</taxon>
        <taxon>Cytophagaceae</taxon>
        <taxon>Siphonobacter</taxon>
    </lineage>
</organism>
<name>A0A2S7IJL5_9BACT</name>